<keyword evidence="7" id="KW-0934">Plastid</keyword>
<keyword evidence="5 7" id="KW-0648">Protein biosynthesis</keyword>
<dbReference type="CDD" id="cd00487">
    <property type="entry name" value="Pep_deformylase"/>
    <property type="match status" value="1"/>
</dbReference>
<dbReference type="GO" id="GO:0005739">
    <property type="term" value="C:mitochondrion"/>
    <property type="evidence" value="ECO:0007669"/>
    <property type="project" value="UniProtKB-ARBA"/>
</dbReference>
<dbReference type="RefSeq" id="XP_007510042.1">
    <property type="nucleotide sequence ID" value="XM_007509980.1"/>
</dbReference>
<sequence>MQSSHYGVSDPDGTWNENQSNAFNSLISLAKGQRDIVQAGEACLYERSKEVEEGDIASTEVQELVSEMLRIVKGRGVGLAAPQIGVKKRIFVMEDTEEGMSDESEEERERKKRYPFKAKVVINPVLIPIGDASAAFMEGCLSVQGYRALVRRHLKVKLKGVAPDGKPIDVDLTGWPARIAQHEMDHLNGVLYVDRMEKRTLRRVDKVNAPVPTEKHDEFGACASVGETATGGSYLSNKSAIAGAEDIETLTKKSKNRRRR</sequence>
<dbReference type="GeneID" id="19012424"/>
<evidence type="ECO:0000256" key="7">
    <source>
        <dbReference type="RuleBase" id="RU362111"/>
    </source>
</evidence>
<dbReference type="PANTHER" id="PTHR10458:SF2">
    <property type="entry name" value="PEPTIDE DEFORMYLASE, MITOCHONDRIAL"/>
    <property type="match status" value="1"/>
</dbReference>
<evidence type="ECO:0000256" key="2">
    <source>
        <dbReference type="ARBA" id="ARBA00012175"/>
    </source>
</evidence>
<dbReference type="Proteomes" id="UP000198341">
    <property type="component" value="Chromosome 12"/>
</dbReference>
<keyword evidence="9" id="KW-1185">Reference proteome</keyword>
<keyword evidence="3 7" id="KW-0479">Metal-binding</keyword>
<dbReference type="HAMAP" id="MF_00163">
    <property type="entry name" value="Pep_deformylase"/>
    <property type="match status" value="1"/>
</dbReference>
<dbReference type="InterPro" id="IPR036821">
    <property type="entry name" value="Peptide_deformylase_sf"/>
</dbReference>
<comment type="subcellular location">
    <subcellularLocation>
        <location evidence="7">Plastid</location>
        <location evidence="7">Chloroplast</location>
    </subcellularLocation>
</comment>
<dbReference type="SUPFAM" id="SSF56420">
    <property type="entry name" value="Peptide deformylase"/>
    <property type="match status" value="1"/>
</dbReference>
<dbReference type="GO" id="GO:0006412">
    <property type="term" value="P:translation"/>
    <property type="evidence" value="ECO:0007669"/>
    <property type="project" value="UniProtKB-KW"/>
</dbReference>
<dbReference type="PANTHER" id="PTHR10458">
    <property type="entry name" value="PEPTIDE DEFORMYLASE"/>
    <property type="match status" value="1"/>
</dbReference>
<dbReference type="PRINTS" id="PR01576">
    <property type="entry name" value="PDEFORMYLASE"/>
</dbReference>
<evidence type="ECO:0000313" key="9">
    <source>
        <dbReference type="Proteomes" id="UP000198341"/>
    </source>
</evidence>
<name>K8ELM9_9CHLO</name>
<dbReference type="NCBIfam" id="TIGR00079">
    <property type="entry name" value="pept_deformyl"/>
    <property type="match status" value="1"/>
</dbReference>
<accession>K8ELM9</accession>
<dbReference type="FunFam" id="3.90.45.10:FF:000003">
    <property type="entry name" value="Peptide deformylase"/>
    <property type="match status" value="1"/>
</dbReference>
<dbReference type="GO" id="GO:0009507">
    <property type="term" value="C:chloroplast"/>
    <property type="evidence" value="ECO:0007669"/>
    <property type="project" value="UniProtKB-SubCell"/>
</dbReference>
<reference evidence="8 9" key="1">
    <citation type="submission" date="2011-10" db="EMBL/GenBank/DDBJ databases">
        <authorList>
            <person name="Genoscope - CEA"/>
        </authorList>
    </citation>
    <scope>NUCLEOTIDE SEQUENCE [LARGE SCALE GENOMIC DNA]</scope>
    <source>
        <strain evidence="8 9">RCC 1105</strain>
    </source>
</reference>
<dbReference type="STRING" id="41875.K8ELM9"/>
<keyword evidence="7" id="KW-0809">Transit peptide</keyword>
<comment type="function">
    <text evidence="6 7">Removes the formyl group from the N-terminal Met of newly synthesized proteins.</text>
</comment>
<dbReference type="KEGG" id="bpg:Bathy12g02150"/>
<evidence type="ECO:0000256" key="1">
    <source>
        <dbReference type="ARBA" id="ARBA00010759"/>
    </source>
</evidence>
<keyword evidence="4 7" id="KW-0378">Hydrolase</keyword>
<protein>
    <recommendedName>
        <fullName evidence="2 7">Peptide deformylase</fullName>
        <ecNumber evidence="2 7">3.5.1.88</ecNumber>
    </recommendedName>
</protein>
<dbReference type="AlphaFoldDB" id="K8ELM9"/>
<keyword evidence="7" id="KW-0150">Chloroplast</keyword>
<comment type="similarity">
    <text evidence="1 7">Belongs to the polypeptide deformylase family.</text>
</comment>
<evidence type="ECO:0000256" key="6">
    <source>
        <dbReference type="ARBA" id="ARBA00037114"/>
    </source>
</evidence>
<evidence type="ECO:0000313" key="8">
    <source>
        <dbReference type="EMBL" id="CCO19157.1"/>
    </source>
</evidence>
<dbReference type="eggNOG" id="KOG3137">
    <property type="taxonomic scope" value="Eukaryota"/>
</dbReference>
<dbReference type="GO" id="GO:0046872">
    <property type="term" value="F:metal ion binding"/>
    <property type="evidence" value="ECO:0007669"/>
    <property type="project" value="UniProtKB-KW"/>
</dbReference>
<dbReference type="Gene3D" id="3.90.45.10">
    <property type="entry name" value="Peptide deformylase"/>
    <property type="match status" value="1"/>
</dbReference>
<evidence type="ECO:0000256" key="3">
    <source>
        <dbReference type="ARBA" id="ARBA00022723"/>
    </source>
</evidence>
<dbReference type="GO" id="GO:0042586">
    <property type="term" value="F:peptide deformylase activity"/>
    <property type="evidence" value="ECO:0007669"/>
    <property type="project" value="UniProtKB-EC"/>
</dbReference>
<gene>
    <name evidence="8" type="ordered locus">Bathy12g02150</name>
</gene>
<dbReference type="NCBIfam" id="NF001159">
    <property type="entry name" value="PRK00150.1-3"/>
    <property type="match status" value="1"/>
</dbReference>
<dbReference type="EC" id="3.5.1.88" evidence="2 7"/>
<dbReference type="EMBL" id="FO082267">
    <property type="protein sequence ID" value="CCO19157.1"/>
    <property type="molecule type" value="Genomic_DNA"/>
</dbReference>
<comment type="catalytic activity">
    <reaction evidence="7">
        <text>N-terminal N-formyl-L-methionyl-[peptide] + H2O = N-terminal L-methionyl-[peptide] + formate</text>
        <dbReference type="Rhea" id="RHEA:24420"/>
        <dbReference type="Rhea" id="RHEA-COMP:10639"/>
        <dbReference type="Rhea" id="RHEA-COMP:10640"/>
        <dbReference type="ChEBI" id="CHEBI:15377"/>
        <dbReference type="ChEBI" id="CHEBI:15740"/>
        <dbReference type="ChEBI" id="CHEBI:49298"/>
        <dbReference type="ChEBI" id="CHEBI:64731"/>
        <dbReference type="EC" id="3.5.1.88"/>
    </reaction>
</comment>
<proteinExistence type="inferred from homology"/>
<evidence type="ECO:0000256" key="4">
    <source>
        <dbReference type="ARBA" id="ARBA00022801"/>
    </source>
</evidence>
<dbReference type="InterPro" id="IPR023635">
    <property type="entry name" value="Peptide_deformylase"/>
</dbReference>
<dbReference type="Pfam" id="PF01327">
    <property type="entry name" value="Pep_deformylase"/>
    <property type="match status" value="1"/>
</dbReference>
<organism evidence="8 9">
    <name type="scientific">Bathycoccus prasinos</name>
    <dbReference type="NCBI Taxonomy" id="41875"/>
    <lineage>
        <taxon>Eukaryota</taxon>
        <taxon>Viridiplantae</taxon>
        <taxon>Chlorophyta</taxon>
        <taxon>Mamiellophyceae</taxon>
        <taxon>Mamiellales</taxon>
        <taxon>Bathycoccaceae</taxon>
        <taxon>Bathycoccus</taxon>
    </lineage>
</organism>
<dbReference type="OrthoDB" id="276063at2759"/>
<evidence type="ECO:0000256" key="5">
    <source>
        <dbReference type="ARBA" id="ARBA00022917"/>
    </source>
</evidence>